<reference evidence="1" key="1">
    <citation type="submission" date="2022-01" db="EMBL/GenBank/DDBJ databases">
        <title>Genome Sequence Resource for Two Populations of Ditylenchus destructor, the Migratory Endoparasitic Phytonematode.</title>
        <authorList>
            <person name="Zhang H."/>
            <person name="Lin R."/>
            <person name="Xie B."/>
        </authorList>
    </citation>
    <scope>NUCLEOTIDE SEQUENCE</scope>
    <source>
        <strain evidence="1">BazhouSP</strain>
    </source>
</reference>
<protein>
    <submittedName>
        <fullName evidence="1">Uncharacterized protein</fullName>
    </submittedName>
</protein>
<accession>A0AAD4MEJ7</accession>
<gene>
    <name evidence="1" type="ORF">DdX_22096</name>
</gene>
<organism evidence="1 2">
    <name type="scientific">Ditylenchus destructor</name>
    <dbReference type="NCBI Taxonomy" id="166010"/>
    <lineage>
        <taxon>Eukaryota</taxon>
        <taxon>Metazoa</taxon>
        <taxon>Ecdysozoa</taxon>
        <taxon>Nematoda</taxon>
        <taxon>Chromadorea</taxon>
        <taxon>Rhabditida</taxon>
        <taxon>Tylenchina</taxon>
        <taxon>Tylenchomorpha</taxon>
        <taxon>Sphaerularioidea</taxon>
        <taxon>Anguinidae</taxon>
        <taxon>Anguininae</taxon>
        <taxon>Ditylenchus</taxon>
    </lineage>
</organism>
<dbReference type="EMBL" id="JAKKPZ010000995">
    <property type="protein sequence ID" value="KAI1691121.1"/>
    <property type="molecule type" value="Genomic_DNA"/>
</dbReference>
<name>A0AAD4MEJ7_9BILA</name>
<dbReference type="Proteomes" id="UP001201812">
    <property type="component" value="Unassembled WGS sequence"/>
</dbReference>
<comment type="caution">
    <text evidence="1">The sequence shown here is derived from an EMBL/GenBank/DDBJ whole genome shotgun (WGS) entry which is preliminary data.</text>
</comment>
<keyword evidence="2" id="KW-1185">Reference proteome</keyword>
<evidence type="ECO:0000313" key="1">
    <source>
        <dbReference type="EMBL" id="KAI1691121.1"/>
    </source>
</evidence>
<evidence type="ECO:0000313" key="2">
    <source>
        <dbReference type="Proteomes" id="UP001201812"/>
    </source>
</evidence>
<proteinExistence type="predicted"/>
<sequence length="199" mass="21512">MSWGQSWLQREAGCQTLAELVFGNGVDRGWNLSVHSDIPLALSALLRAWTAREQWVLNAASEQPIAAAVSATSISSQLTHQESLALTARQSCDLLLDLLEDLGAAGGVFGALRLPRVGGRDEVLQQIEISVFVDRIEIAEVGEQGAPGLLAAEPVERAIRQDALEQHRQLGRGLVPVVLGQLHHAVLHDIEGRFFIPHG</sequence>
<dbReference type="AlphaFoldDB" id="A0AAD4MEJ7"/>